<dbReference type="InterPro" id="IPR035996">
    <property type="entry name" value="4pyrrol_Methylase_sf"/>
</dbReference>
<dbReference type="OrthoDB" id="9815856at2"/>
<keyword evidence="6" id="KW-0627">Porphyrin biosynthesis</keyword>
<dbReference type="Gene3D" id="3.30.950.10">
    <property type="entry name" value="Methyltransferase, Cobalt-precorrin-4 Transmethylase, Domain 2"/>
    <property type="match status" value="1"/>
</dbReference>
<dbReference type="UniPathway" id="UPA00262">
    <property type="reaction ID" value="UER00211"/>
</dbReference>
<keyword evidence="5" id="KW-0949">S-adenosyl-L-methionine</keyword>
<dbReference type="FunFam" id="3.40.1010.10:FF:000001">
    <property type="entry name" value="Siroheme synthase"/>
    <property type="match status" value="1"/>
</dbReference>
<dbReference type="PROSITE" id="PS00840">
    <property type="entry name" value="SUMT_2"/>
    <property type="match status" value="1"/>
</dbReference>
<name>A0A2M8IYL7_9RHOB</name>
<protein>
    <recommendedName>
        <fullName evidence="2">uroporphyrinogen-III C-methyltransferase</fullName>
        <ecNumber evidence="2">2.1.1.107</ecNumber>
    </recommendedName>
</protein>
<comment type="pathway">
    <text evidence="7">Porphyrin-containing compound metabolism; siroheme biosynthesis; precorrin-2 from uroporphyrinogen III: step 1/1.</text>
</comment>
<dbReference type="PROSITE" id="PS00839">
    <property type="entry name" value="SUMT_1"/>
    <property type="match status" value="1"/>
</dbReference>
<dbReference type="CDD" id="cd11642">
    <property type="entry name" value="SUMT"/>
    <property type="match status" value="1"/>
</dbReference>
<dbReference type="RefSeq" id="WP_100163522.1">
    <property type="nucleotide sequence ID" value="NZ_PGTB01000080.1"/>
</dbReference>
<dbReference type="Proteomes" id="UP000231553">
    <property type="component" value="Unassembled WGS sequence"/>
</dbReference>
<dbReference type="AlphaFoldDB" id="A0A2M8IYL7"/>
<comment type="caution">
    <text evidence="10">The sequence shown here is derived from an EMBL/GenBank/DDBJ whole genome shotgun (WGS) entry which is preliminary data.</text>
</comment>
<dbReference type="PANTHER" id="PTHR45790">
    <property type="entry name" value="SIROHEME SYNTHASE-RELATED"/>
    <property type="match status" value="1"/>
</dbReference>
<dbReference type="InterPro" id="IPR050161">
    <property type="entry name" value="Siro_Cobalamin_biosynth"/>
</dbReference>
<gene>
    <name evidence="10" type="primary">cobA</name>
    <name evidence="10" type="ORF">CVM52_16220</name>
</gene>
<keyword evidence="3 8" id="KW-0489">Methyltransferase</keyword>
<dbReference type="Pfam" id="PF00590">
    <property type="entry name" value="TP_methylase"/>
    <property type="match status" value="1"/>
</dbReference>
<dbReference type="InterPro" id="IPR014776">
    <property type="entry name" value="4pyrrole_Mease_sub2"/>
</dbReference>
<dbReference type="NCBIfam" id="NF004790">
    <property type="entry name" value="PRK06136.1"/>
    <property type="match status" value="1"/>
</dbReference>
<dbReference type="GO" id="GO:0004851">
    <property type="term" value="F:uroporphyrin-III C-methyltransferase activity"/>
    <property type="evidence" value="ECO:0007669"/>
    <property type="project" value="UniProtKB-EC"/>
</dbReference>
<proteinExistence type="inferred from homology"/>
<evidence type="ECO:0000256" key="5">
    <source>
        <dbReference type="ARBA" id="ARBA00022691"/>
    </source>
</evidence>
<evidence type="ECO:0000259" key="9">
    <source>
        <dbReference type="Pfam" id="PF00590"/>
    </source>
</evidence>
<dbReference type="EMBL" id="PGTB01000080">
    <property type="protein sequence ID" value="PJE35635.1"/>
    <property type="molecule type" value="Genomic_DNA"/>
</dbReference>
<dbReference type="EC" id="2.1.1.107" evidence="2"/>
<evidence type="ECO:0000256" key="4">
    <source>
        <dbReference type="ARBA" id="ARBA00022679"/>
    </source>
</evidence>
<reference evidence="10 11" key="1">
    <citation type="journal article" date="2018" name="Int. J. Syst. Evol. Microbiol.">
        <title>Pseudooceanicola lipolyticus sp. nov., a marine alphaproteobacterium, reclassification of Oceanicola flagellatus as Pseudooceanicola flagellatus comb. nov. and emended description of the genus Pseudooceanicola.</title>
        <authorList>
            <person name="Huang M.-M."/>
            <person name="Guo L.-L."/>
            <person name="Wu Y.-H."/>
            <person name="Lai Q.-L."/>
            <person name="Shao Z.-Z."/>
            <person name="Wang C.-S."/>
            <person name="Wu M."/>
            <person name="Xu X.-W."/>
        </authorList>
    </citation>
    <scope>NUCLEOTIDE SEQUENCE [LARGE SCALE GENOMIC DNA]</scope>
    <source>
        <strain evidence="10 11">157</strain>
    </source>
</reference>
<evidence type="ECO:0000256" key="6">
    <source>
        <dbReference type="ARBA" id="ARBA00023244"/>
    </source>
</evidence>
<evidence type="ECO:0000256" key="1">
    <source>
        <dbReference type="ARBA" id="ARBA00005879"/>
    </source>
</evidence>
<dbReference type="NCBIfam" id="TIGR01469">
    <property type="entry name" value="cobA_cysG_Cterm"/>
    <property type="match status" value="1"/>
</dbReference>
<dbReference type="PANTHER" id="PTHR45790:SF3">
    <property type="entry name" value="S-ADENOSYL-L-METHIONINE-DEPENDENT UROPORPHYRINOGEN III METHYLTRANSFERASE, CHLOROPLASTIC"/>
    <property type="match status" value="1"/>
</dbReference>
<dbReference type="GO" id="GO:0019354">
    <property type="term" value="P:siroheme biosynthetic process"/>
    <property type="evidence" value="ECO:0007669"/>
    <property type="project" value="UniProtKB-UniPathway"/>
</dbReference>
<sequence>MSGFVSFVGSGPGDPELLTLKAVDRLKRAEAVLFDDLSSGPILTHAAKGADLVGVGKRAGRPSPRQDHVSRLLVDYARTGARVVRLKSGDGGMFGRLEEELTALRAAGIDYEIIPGIPSACAAAAAAGIPLTRRLTARRVQFITGHDVTGALPEDLNLDALTDAEATTVVFMGKRTFPKLAALLIANGLPPATPALLAEAVSTPEQRLLRCSFGELAQQLESASSAHPALILYGPLAEVGSA</sequence>
<evidence type="ECO:0000256" key="8">
    <source>
        <dbReference type="RuleBase" id="RU003960"/>
    </source>
</evidence>
<keyword evidence="11" id="KW-1185">Reference proteome</keyword>
<dbReference type="SUPFAM" id="SSF53790">
    <property type="entry name" value="Tetrapyrrole methylase"/>
    <property type="match status" value="1"/>
</dbReference>
<dbReference type="GO" id="GO:0032259">
    <property type="term" value="P:methylation"/>
    <property type="evidence" value="ECO:0007669"/>
    <property type="project" value="UniProtKB-KW"/>
</dbReference>
<feature type="domain" description="Tetrapyrrole methylase" evidence="9">
    <location>
        <begin position="5"/>
        <end position="217"/>
    </location>
</feature>
<evidence type="ECO:0000313" key="10">
    <source>
        <dbReference type="EMBL" id="PJE35635.1"/>
    </source>
</evidence>
<dbReference type="Gene3D" id="3.40.1010.10">
    <property type="entry name" value="Cobalt-precorrin-4 Transmethylase, Domain 1"/>
    <property type="match status" value="1"/>
</dbReference>
<dbReference type="InterPro" id="IPR003043">
    <property type="entry name" value="Uropor_MeTrfase_CS"/>
</dbReference>
<dbReference type="InterPro" id="IPR000878">
    <property type="entry name" value="4pyrrol_Mease"/>
</dbReference>
<keyword evidence="4 8" id="KW-0808">Transferase</keyword>
<organism evidence="10 11">
    <name type="scientific">Pseudooceanicola lipolyticus</name>
    <dbReference type="NCBI Taxonomy" id="2029104"/>
    <lineage>
        <taxon>Bacteria</taxon>
        <taxon>Pseudomonadati</taxon>
        <taxon>Pseudomonadota</taxon>
        <taxon>Alphaproteobacteria</taxon>
        <taxon>Rhodobacterales</taxon>
        <taxon>Paracoccaceae</taxon>
        <taxon>Pseudooceanicola</taxon>
    </lineage>
</organism>
<evidence type="ECO:0000256" key="2">
    <source>
        <dbReference type="ARBA" id="ARBA00012162"/>
    </source>
</evidence>
<evidence type="ECO:0000256" key="7">
    <source>
        <dbReference type="ARBA" id="ARBA00025705"/>
    </source>
</evidence>
<comment type="similarity">
    <text evidence="1 8">Belongs to the precorrin methyltransferase family.</text>
</comment>
<dbReference type="InterPro" id="IPR006366">
    <property type="entry name" value="CobA/CysG_C"/>
</dbReference>
<dbReference type="InterPro" id="IPR014777">
    <property type="entry name" value="4pyrrole_Mease_sub1"/>
</dbReference>
<accession>A0A2M8IYL7</accession>
<evidence type="ECO:0000313" key="11">
    <source>
        <dbReference type="Proteomes" id="UP000231553"/>
    </source>
</evidence>
<evidence type="ECO:0000256" key="3">
    <source>
        <dbReference type="ARBA" id="ARBA00022603"/>
    </source>
</evidence>